<dbReference type="EMBL" id="LR131271">
    <property type="protein sequence ID" value="VDR27604.1"/>
    <property type="molecule type" value="Genomic_DNA"/>
</dbReference>
<keyword evidence="6" id="KW-1133">Transmembrane helix</keyword>
<dbReference type="FunFam" id="3.30.70.270:FF:000001">
    <property type="entry name" value="Diguanylate cyclase domain protein"/>
    <property type="match status" value="1"/>
</dbReference>
<dbReference type="EC" id="2.7.7.65" evidence="3"/>
<dbReference type="NCBIfam" id="TIGR00254">
    <property type="entry name" value="GGDEF"/>
    <property type="match status" value="1"/>
</dbReference>
<dbReference type="Pfam" id="PF00990">
    <property type="entry name" value="GGDEF"/>
    <property type="match status" value="1"/>
</dbReference>
<keyword evidence="4" id="KW-0547">Nucleotide-binding</keyword>
<dbReference type="Gene3D" id="3.30.450.20">
    <property type="entry name" value="PAS domain"/>
    <property type="match status" value="1"/>
</dbReference>
<evidence type="ECO:0000256" key="3">
    <source>
        <dbReference type="ARBA" id="ARBA00012528"/>
    </source>
</evidence>
<keyword evidence="6" id="KW-0472">Membrane</keyword>
<feature type="transmembrane region" description="Helical" evidence="6">
    <location>
        <begin position="282"/>
        <end position="306"/>
    </location>
</feature>
<gene>
    <name evidence="8" type="primary">pleD</name>
    <name evidence="8" type="ORF">NCTC13098_03975</name>
</gene>
<dbReference type="SUPFAM" id="SSF103190">
    <property type="entry name" value="Sensory domain-like"/>
    <property type="match status" value="1"/>
</dbReference>
<evidence type="ECO:0000256" key="6">
    <source>
        <dbReference type="SAM" id="Phobius"/>
    </source>
</evidence>
<dbReference type="GO" id="GO:0043709">
    <property type="term" value="P:cell adhesion involved in single-species biofilm formation"/>
    <property type="evidence" value="ECO:0007669"/>
    <property type="project" value="TreeGrafter"/>
</dbReference>
<dbReference type="InterPro" id="IPR029787">
    <property type="entry name" value="Nucleotide_cyclase"/>
</dbReference>
<organism evidence="8 9">
    <name type="scientific">Raoultella terrigena</name>
    <name type="common">Klebsiella terrigena</name>
    <dbReference type="NCBI Taxonomy" id="577"/>
    <lineage>
        <taxon>Bacteria</taxon>
        <taxon>Pseudomonadati</taxon>
        <taxon>Pseudomonadota</taxon>
        <taxon>Gammaproteobacteria</taxon>
        <taxon>Enterobacterales</taxon>
        <taxon>Enterobacteriaceae</taxon>
        <taxon>Klebsiella/Raoultella group</taxon>
        <taxon>Raoultella</taxon>
    </lineage>
</organism>
<evidence type="ECO:0000256" key="4">
    <source>
        <dbReference type="ARBA" id="ARBA00023134"/>
    </source>
</evidence>
<comment type="cofactor">
    <cofactor evidence="1">
        <name>Mg(2+)</name>
        <dbReference type="ChEBI" id="CHEBI:18420"/>
    </cofactor>
</comment>
<evidence type="ECO:0000313" key="8">
    <source>
        <dbReference type="EMBL" id="VDR27604.1"/>
    </source>
</evidence>
<evidence type="ECO:0000313" key="9">
    <source>
        <dbReference type="Proteomes" id="UP000274346"/>
    </source>
</evidence>
<dbReference type="CDD" id="cd12912">
    <property type="entry name" value="PDC2_MCP_like"/>
    <property type="match status" value="1"/>
</dbReference>
<dbReference type="InterPro" id="IPR050469">
    <property type="entry name" value="Diguanylate_Cyclase"/>
</dbReference>
<evidence type="ECO:0000256" key="2">
    <source>
        <dbReference type="ARBA" id="ARBA00004665"/>
    </source>
</evidence>
<dbReference type="Proteomes" id="UP000274346">
    <property type="component" value="Chromosome"/>
</dbReference>
<dbReference type="InterPro" id="IPR029151">
    <property type="entry name" value="Sensor-like_sf"/>
</dbReference>
<dbReference type="CDD" id="cd01949">
    <property type="entry name" value="GGDEF"/>
    <property type="match status" value="1"/>
</dbReference>
<dbReference type="SUPFAM" id="SSF55073">
    <property type="entry name" value="Nucleotide cyclase"/>
    <property type="match status" value="1"/>
</dbReference>
<dbReference type="PROSITE" id="PS50887">
    <property type="entry name" value="GGDEF"/>
    <property type="match status" value="1"/>
</dbReference>
<dbReference type="AlphaFoldDB" id="A0A3P8IZT9"/>
<name>A0A3P8IZT9_RAOTE</name>
<keyword evidence="6" id="KW-0812">Transmembrane</keyword>
<dbReference type="PANTHER" id="PTHR45138">
    <property type="entry name" value="REGULATORY COMPONENTS OF SENSORY TRANSDUCTION SYSTEM"/>
    <property type="match status" value="1"/>
</dbReference>
<comment type="catalytic activity">
    <reaction evidence="5">
        <text>2 GTP = 3',3'-c-di-GMP + 2 diphosphate</text>
        <dbReference type="Rhea" id="RHEA:24898"/>
        <dbReference type="ChEBI" id="CHEBI:33019"/>
        <dbReference type="ChEBI" id="CHEBI:37565"/>
        <dbReference type="ChEBI" id="CHEBI:58805"/>
        <dbReference type="EC" id="2.7.7.65"/>
    </reaction>
</comment>
<evidence type="ECO:0000256" key="1">
    <source>
        <dbReference type="ARBA" id="ARBA00001946"/>
    </source>
</evidence>
<dbReference type="InterPro" id="IPR043128">
    <property type="entry name" value="Rev_trsase/Diguanyl_cyclase"/>
</dbReference>
<dbReference type="Gene3D" id="3.30.70.270">
    <property type="match status" value="1"/>
</dbReference>
<feature type="domain" description="GGDEF" evidence="7">
    <location>
        <begin position="387"/>
        <end position="517"/>
    </location>
</feature>
<dbReference type="GO" id="GO:0005525">
    <property type="term" value="F:GTP binding"/>
    <property type="evidence" value="ECO:0007669"/>
    <property type="project" value="UniProtKB-KW"/>
</dbReference>
<feature type="transmembrane region" description="Helical" evidence="6">
    <location>
        <begin position="12"/>
        <end position="34"/>
    </location>
</feature>
<dbReference type="CDD" id="cd18773">
    <property type="entry name" value="PDC1_HK_sensor"/>
    <property type="match status" value="1"/>
</dbReference>
<protein>
    <recommendedName>
        <fullName evidence="3">diguanylate cyclase</fullName>
        <ecNumber evidence="3">2.7.7.65</ecNumber>
    </recommendedName>
</protein>
<keyword evidence="4" id="KW-0342">GTP-binding</keyword>
<dbReference type="KEGG" id="rtg:NCTC13098_03975"/>
<dbReference type="PANTHER" id="PTHR45138:SF9">
    <property type="entry name" value="DIGUANYLATE CYCLASE DGCM-RELATED"/>
    <property type="match status" value="1"/>
</dbReference>
<comment type="pathway">
    <text evidence="2">Purine metabolism; 3',5'-cyclic di-GMP biosynthesis.</text>
</comment>
<dbReference type="GO" id="GO:0005886">
    <property type="term" value="C:plasma membrane"/>
    <property type="evidence" value="ECO:0007669"/>
    <property type="project" value="TreeGrafter"/>
</dbReference>
<dbReference type="GO" id="GO:0052621">
    <property type="term" value="F:diguanylate cyclase activity"/>
    <property type="evidence" value="ECO:0007669"/>
    <property type="project" value="UniProtKB-EC"/>
</dbReference>
<evidence type="ECO:0000256" key="5">
    <source>
        <dbReference type="ARBA" id="ARBA00034247"/>
    </source>
</evidence>
<evidence type="ECO:0000259" key="7">
    <source>
        <dbReference type="PROSITE" id="PS50887"/>
    </source>
</evidence>
<proteinExistence type="predicted"/>
<reference evidence="8 9" key="1">
    <citation type="submission" date="2018-12" db="EMBL/GenBank/DDBJ databases">
        <authorList>
            <consortium name="Pathogen Informatics"/>
        </authorList>
    </citation>
    <scope>NUCLEOTIDE SEQUENCE [LARGE SCALE GENOMIC DNA]</scope>
    <source>
        <strain evidence="8 9">NCTC13098</strain>
    </source>
</reference>
<sequence length="523" mass="57359">MPGKKLHLRTLMLMLSVGGILLTSMLLLSALTLFQKGNIENRLLENNLAYARKLADTTDRYLVTAQRELAYSAGQIKTLNNSHLLQNEADRLRLQSGFFNSVVIVNSDAVIAAASPESLQLVGIKLHSGASRQAIAAKKLFISEPFISAAGNYVVFVSQPLFSPGGDYLGYIGGSIYLQKESMLSDILSMHFYENTTDVSVIDNDGKIIFNRNPARVGGEFNVTPGLQKQIINAQNGHFFGDDKSADSLVGYASLKQADWKIIISEASESVSRILMQTVVNAFWFTLAIIFLTVTTVTFFAAIISAPLEKLAEFTRAENNESTRKKLANINVWYKEAERLKEAFSLHLQIMARRVNALSDETMTDPLTGLYNRKGFSTLLKQSPAQAEPCVIAIDIDHFKKINDLHGHDGGDAVLVTFSEKLRNLCADGQVACRFGGEEFVVFLPDTGLTAAAEAAERIRGEIENADFPHAERVTISLGVAGFSDSENDVYSVLRKADLALYEAKRSGRNAVVIADAEGFSRI</sequence>
<dbReference type="GO" id="GO:1902201">
    <property type="term" value="P:negative regulation of bacterial-type flagellum-dependent cell motility"/>
    <property type="evidence" value="ECO:0007669"/>
    <property type="project" value="TreeGrafter"/>
</dbReference>
<dbReference type="InterPro" id="IPR000160">
    <property type="entry name" value="GGDEF_dom"/>
</dbReference>
<accession>A0A3P8IZT9</accession>
<dbReference type="SMART" id="SM00267">
    <property type="entry name" value="GGDEF"/>
    <property type="match status" value="1"/>
</dbReference>